<evidence type="ECO:0000313" key="7">
    <source>
        <dbReference type="EMBL" id="TVY55804.1"/>
    </source>
</evidence>
<dbReference type="GO" id="GO:0070941">
    <property type="term" value="P:eisosome assembly"/>
    <property type="evidence" value="ECO:0007669"/>
    <property type="project" value="TreeGrafter"/>
</dbReference>
<comment type="subcellular location">
    <subcellularLocation>
        <location evidence="1">Membrane</location>
        <topology evidence="1">Multi-pass membrane protein</topology>
    </subcellularLocation>
</comment>
<dbReference type="InterPro" id="IPR052649">
    <property type="entry name" value="NCE102-like"/>
</dbReference>
<dbReference type="GO" id="GO:0032126">
    <property type="term" value="C:eisosome"/>
    <property type="evidence" value="ECO:0007669"/>
    <property type="project" value="TreeGrafter"/>
</dbReference>
<dbReference type="Pfam" id="PF01284">
    <property type="entry name" value="MARVEL"/>
    <property type="match status" value="1"/>
</dbReference>
<feature type="transmembrane region" description="Helical" evidence="5">
    <location>
        <begin position="47"/>
        <end position="68"/>
    </location>
</feature>
<dbReference type="AlphaFoldDB" id="A0A7D8YZJ3"/>
<evidence type="ECO:0000259" key="6">
    <source>
        <dbReference type="Pfam" id="PF01284"/>
    </source>
</evidence>
<dbReference type="OrthoDB" id="2017497at2759"/>
<dbReference type="InterPro" id="IPR008253">
    <property type="entry name" value="Marvel"/>
</dbReference>
<sequence>MIVTLAVRVLQLVFAIIVLALSVVLIKNFGPVYEGAKEGKVPSLIDYGAFCGGASIVIAIVGVVAAFFEALQGVIILALDALASFFLLAGGLAFAIQMKVGNCSDDFYLADHSKLFSPDENKNYGIDPIENQRKWEKAVLDDGTYRCQLLQADTAFVWFLFACFLATTALSFTMRSKGGRGTMV</sequence>
<feature type="transmembrane region" description="Helical" evidence="5">
    <location>
        <begin position="155"/>
        <end position="174"/>
    </location>
</feature>
<dbReference type="GO" id="GO:0072659">
    <property type="term" value="P:protein localization to plasma membrane"/>
    <property type="evidence" value="ECO:0007669"/>
    <property type="project" value="TreeGrafter"/>
</dbReference>
<dbReference type="PANTHER" id="PTHR28165">
    <property type="entry name" value="NON-CLASSICAL EXPORT PROTEIN 2-RELATED"/>
    <property type="match status" value="1"/>
</dbReference>
<dbReference type="EMBL" id="QGMG01000207">
    <property type="protein sequence ID" value="TVY55804.1"/>
    <property type="molecule type" value="Genomic_DNA"/>
</dbReference>
<dbReference type="Proteomes" id="UP000481288">
    <property type="component" value="Unassembled WGS sequence"/>
</dbReference>
<dbReference type="GO" id="GO:0005886">
    <property type="term" value="C:plasma membrane"/>
    <property type="evidence" value="ECO:0007669"/>
    <property type="project" value="TreeGrafter"/>
</dbReference>
<name>A0A7D8YZJ3_9HELO</name>
<evidence type="ECO:0000256" key="4">
    <source>
        <dbReference type="ARBA" id="ARBA00023136"/>
    </source>
</evidence>
<protein>
    <recommendedName>
        <fullName evidence="6">MARVEL domain-containing protein</fullName>
    </recommendedName>
</protein>
<keyword evidence="3 5" id="KW-1133">Transmembrane helix</keyword>
<gene>
    <name evidence="7" type="ORF">LCER1_G001824</name>
</gene>
<keyword evidence="2 5" id="KW-0812">Transmembrane</keyword>
<accession>A0A7D8YZJ3</accession>
<evidence type="ECO:0000256" key="1">
    <source>
        <dbReference type="ARBA" id="ARBA00004141"/>
    </source>
</evidence>
<feature type="transmembrane region" description="Helical" evidence="5">
    <location>
        <begin position="74"/>
        <end position="96"/>
    </location>
</feature>
<comment type="caution">
    <text evidence="7">The sequence shown here is derived from an EMBL/GenBank/DDBJ whole genome shotgun (WGS) entry which is preliminary data.</text>
</comment>
<keyword evidence="8" id="KW-1185">Reference proteome</keyword>
<organism evidence="7 8">
    <name type="scientific">Lachnellula cervina</name>
    <dbReference type="NCBI Taxonomy" id="1316786"/>
    <lineage>
        <taxon>Eukaryota</taxon>
        <taxon>Fungi</taxon>
        <taxon>Dikarya</taxon>
        <taxon>Ascomycota</taxon>
        <taxon>Pezizomycotina</taxon>
        <taxon>Leotiomycetes</taxon>
        <taxon>Helotiales</taxon>
        <taxon>Lachnaceae</taxon>
        <taxon>Lachnellula</taxon>
    </lineage>
</organism>
<feature type="transmembrane region" description="Helical" evidence="5">
    <location>
        <begin position="6"/>
        <end position="26"/>
    </location>
</feature>
<dbReference type="PANTHER" id="PTHR28165:SF1">
    <property type="entry name" value="NON-CLASSICAL EXPORT PROTEIN 2-RELATED"/>
    <property type="match status" value="1"/>
</dbReference>
<evidence type="ECO:0000313" key="8">
    <source>
        <dbReference type="Proteomes" id="UP000481288"/>
    </source>
</evidence>
<evidence type="ECO:0000256" key="2">
    <source>
        <dbReference type="ARBA" id="ARBA00022692"/>
    </source>
</evidence>
<keyword evidence="4 5" id="KW-0472">Membrane</keyword>
<proteinExistence type="predicted"/>
<evidence type="ECO:0000256" key="5">
    <source>
        <dbReference type="SAM" id="Phobius"/>
    </source>
</evidence>
<feature type="domain" description="MARVEL" evidence="6">
    <location>
        <begin position="4"/>
        <end position="170"/>
    </location>
</feature>
<evidence type="ECO:0000256" key="3">
    <source>
        <dbReference type="ARBA" id="ARBA00022989"/>
    </source>
</evidence>
<reference evidence="7 8" key="1">
    <citation type="submission" date="2018-05" db="EMBL/GenBank/DDBJ databases">
        <title>Whole genome sequencing for identification of molecular markers to develop diagnostic detection tools for the regulated plant pathogen Lachnellula willkommii.</title>
        <authorList>
            <person name="Giroux E."/>
            <person name="Bilodeau G."/>
        </authorList>
    </citation>
    <scope>NUCLEOTIDE SEQUENCE [LARGE SCALE GENOMIC DNA]</scope>
    <source>
        <strain evidence="7 8">CBS 625.97</strain>
    </source>
</reference>